<dbReference type="AlphaFoldDB" id="A0A0U3N0P0"/>
<name>A0A0U3N0P0_9BURK</name>
<dbReference type="InterPro" id="IPR050739">
    <property type="entry name" value="MFP"/>
</dbReference>
<organism evidence="1 2">
    <name type="scientific">Roseateles depolymerans</name>
    <dbReference type="NCBI Taxonomy" id="76731"/>
    <lineage>
        <taxon>Bacteria</taxon>
        <taxon>Pseudomonadati</taxon>
        <taxon>Pseudomonadota</taxon>
        <taxon>Betaproteobacteria</taxon>
        <taxon>Burkholderiales</taxon>
        <taxon>Sphaerotilaceae</taxon>
        <taxon>Roseateles</taxon>
    </lineage>
</organism>
<evidence type="ECO:0000313" key="2">
    <source>
        <dbReference type="Proteomes" id="UP000060699"/>
    </source>
</evidence>
<sequence length="429" mass="46317">MNTTPDSQPLLRQEALAAGENGFGRPVTLPLRAARLTSLAIAAMLLLVVAALLFVWFPKIESAEGYLLPSGGFTRVVAPRDGIVTEVRVTEGTEVRAGAGIANVRMDTHSSQGTAALGIRLEDSEKAVDLARLRTSAVQSTHQIRMAQNAADRLDLERQSVLLEETIRIHAERLDRMKSTLADQERLQKEGFVAAGALRETELRVLEMAQALNEKKRERQSLVARLEGLSVERQRLAATNEVELAQARESQLGAESRRNETRLGGEYALVASVDGAVTNVAMSVGDPVSTGQLVAAIVPAGVPLIAEAWVTSAVASRIRPGTRVNVKINAFPYQTFGIIKGVIRSVGAVPATPNDLPFNFKLNEPKIRVRIGLDRQTMSHGGEVVRLPAGALMSADFIVEDRRLLDWMLAPLRASPMDVRPAALATPAS</sequence>
<dbReference type="PRINTS" id="PR01490">
    <property type="entry name" value="RTXTOXIND"/>
</dbReference>
<dbReference type="EMBL" id="CP013729">
    <property type="protein sequence ID" value="ALV07748.1"/>
    <property type="molecule type" value="Genomic_DNA"/>
</dbReference>
<accession>A0A0U3N0P0</accession>
<keyword evidence="2" id="KW-1185">Reference proteome</keyword>
<evidence type="ECO:0000313" key="1">
    <source>
        <dbReference type="EMBL" id="ALV07748.1"/>
    </source>
</evidence>
<protein>
    <submittedName>
        <fullName evidence="1">Uncharacterized protein</fullName>
    </submittedName>
</protein>
<dbReference type="STRING" id="76731.RD2015_3290"/>
<reference evidence="1 2" key="1">
    <citation type="submission" date="2015-12" db="EMBL/GenBank/DDBJ databases">
        <title>Complete genome of Roseateles depolymerans KCTC 42856.</title>
        <authorList>
            <person name="Kim K.M."/>
        </authorList>
    </citation>
    <scope>NUCLEOTIDE SEQUENCE [LARGE SCALE GENOMIC DNA]</scope>
    <source>
        <strain evidence="1 2">KCTC 42856</strain>
    </source>
</reference>
<dbReference type="KEGG" id="rdp:RD2015_3290"/>
<dbReference type="Proteomes" id="UP000060699">
    <property type="component" value="Chromosome"/>
</dbReference>
<proteinExistence type="predicted"/>
<gene>
    <name evidence="1" type="ORF">RD2015_3290</name>
</gene>
<dbReference type="RefSeq" id="WP_083525706.1">
    <property type="nucleotide sequence ID" value="NZ_CP013729.1"/>
</dbReference>
<dbReference type="OrthoDB" id="9775513at2"/>
<dbReference type="PANTHER" id="PTHR30386:SF28">
    <property type="entry name" value="EXPORTED PROTEIN"/>
    <property type="match status" value="1"/>
</dbReference>
<dbReference type="PANTHER" id="PTHR30386">
    <property type="entry name" value="MEMBRANE FUSION SUBUNIT OF EMRAB-TOLC MULTIDRUG EFFLUX PUMP"/>
    <property type="match status" value="1"/>
</dbReference>